<dbReference type="Proteomes" id="UP001442364">
    <property type="component" value="Unassembled WGS sequence"/>
</dbReference>
<sequence length="192" mass="22578">MDKEVKKHMVGGYEFNTKEDAQLAKDELNAIKYVSAKTNTKDPKQVYNLYNKIIERKLFSTQIGMNYLKQLQTFLYKSSEIPNDKIQPIPINADTQEALDKRKEQIEFKSELRNLSIQVAKYRNNFIRAMVLNIILVIVIIAMFVILKTSSNPNILNYEVTIQNRYAQWQQELQSEEESLKAREQELNNKKR</sequence>
<evidence type="ECO:0000313" key="3">
    <source>
        <dbReference type="Proteomes" id="UP001442364"/>
    </source>
</evidence>
<evidence type="ECO:0000256" key="1">
    <source>
        <dbReference type="SAM" id="Phobius"/>
    </source>
</evidence>
<accession>A0ABV1BSN7</accession>
<evidence type="ECO:0000313" key="2">
    <source>
        <dbReference type="EMBL" id="MEQ2378766.1"/>
    </source>
</evidence>
<dbReference type="RefSeq" id="WP_022502203.1">
    <property type="nucleotide sequence ID" value="NZ_DAWDAH010000007.1"/>
</dbReference>
<comment type="caution">
    <text evidence="2">The sequence shown here is derived from an EMBL/GenBank/DDBJ whole genome shotgun (WGS) entry which is preliminary data.</text>
</comment>
<gene>
    <name evidence="2" type="ORF">WMO14_02550</name>
</gene>
<reference evidence="2 3" key="1">
    <citation type="submission" date="2024-03" db="EMBL/GenBank/DDBJ databases">
        <title>Human intestinal bacterial collection.</title>
        <authorList>
            <person name="Pauvert C."/>
            <person name="Hitch T.C.A."/>
            <person name="Clavel T."/>
        </authorList>
    </citation>
    <scope>NUCLEOTIDE SEQUENCE [LARGE SCALE GENOMIC DNA]</scope>
    <source>
        <strain evidence="2 3">CLA-AA-H255</strain>
    </source>
</reference>
<proteinExistence type="predicted"/>
<dbReference type="EMBL" id="JBBMER010000002">
    <property type="protein sequence ID" value="MEQ2378766.1"/>
    <property type="molecule type" value="Genomic_DNA"/>
</dbReference>
<keyword evidence="1" id="KW-0812">Transmembrane</keyword>
<keyword evidence="1" id="KW-0472">Membrane</keyword>
<feature type="transmembrane region" description="Helical" evidence="1">
    <location>
        <begin position="126"/>
        <end position="147"/>
    </location>
</feature>
<protein>
    <submittedName>
        <fullName evidence="2">Uncharacterized protein</fullName>
    </submittedName>
</protein>
<organism evidence="2 3">
    <name type="scientific">[Lactobacillus] rogosae</name>
    <dbReference type="NCBI Taxonomy" id="706562"/>
    <lineage>
        <taxon>Bacteria</taxon>
        <taxon>Bacillati</taxon>
        <taxon>Bacillota</taxon>
        <taxon>Clostridia</taxon>
        <taxon>Lachnospirales</taxon>
        <taxon>Lachnospiraceae</taxon>
        <taxon>Lachnospira</taxon>
    </lineage>
</organism>
<keyword evidence="1" id="KW-1133">Transmembrane helix</keyword>
<name>A0ABV1BSN7_9FIRM</name>
<keyword evidence="3" id="KW-1185">Reference proteome</keyword>